<gene>
    <name evidence="2" type="ORF">GNI_007610</name>
</gene>
<feature type="compositionally biased region" description="Low complexity" evidence="1">
    <location>
        <begin position="15"/>
        <end position="40"/>
    </location>
</feature>
<comment type="caution">
    <text evidence="2">The sequence shown here is derived from an EMBL/GenBank/DDBJ whole genome shotgun (WGS) entry which is preliminary data.</text>
</comment>
<reference evidence="2" key="1">
    <citation type="submission" date="2013-12" db="EMBL/GenBank/DDBJ databases">
        <authorList>
            <person name="Omoto C.K."/>
            <person name="Sibley D."/>
            <person name="Venepally P."/>
            <person name="Hadjithomas M."/>
            <person name="Karamycheva S."/>
            <person name="Brunk B."/>
            <person name="Roos D."/>
            <person name="Caler E."/>
            <person name="Lorenzi H."/>
        </authorList>
    </citation>
    <scope>NUCLEOTIDE SEQUENCE</scope>
</reference>
<keyword evidence="3" id="KW-1185">Reference proteome</keyword>
<evidence type="ECO:0000313" key="2">
    <source>
        <dbReference type="EMBL" id="EZG87228.1"/>
    </source>
</evidence>
<dbReference type="Proteomes" id="UP000019763">
    <property type="component" value="Unassembled WGS sequence"/>
</dbReference>
<feature type="non-terminal residue" evidence="2">
    <location>
        <position position="145"/>
    </location>
</feature>
<dbReference type="VEuPathDB" id="CryptoDB:GNI_007610"/>
<feature type="non-terminal residue" evidence="2">
    <location>
        <position position="1"/>
    </location>
</feature>
<evidence type="ECO:0000256" key="1">
    <source>
        <dbReference type="SAM" id="MobiDB-lite"/>
    </source>
</evidence>
<organism evidence="2 3">
    <name type="scientific">Gregarina niphandrodes</name>
    <name type="common">Septate eugregarine</name>
    <dbReference type="NCBI Taxonomy" id="110365"/>
    <lineage>
        <taxon>Eukaryota</taxon>
        <taxon>Sar</taxon>
        <taxon>Alveolata</taxon>
        <taxon>Apicomplexa</taxon>
        <taxon>Conoidasida</taxon>
        <taxon>Gregarinasina</taxon>
        <taxon>Eugregarinorida</taxon>
        <taxon>Gregarinidae</taxon>
        <taxon>Gregarina</taxon>
    </lineage>
</organism>
<dbReference type="RefSeq" id="XP_011128683.1">
    <property type="nucleotide sequence ID" value="XM_011130381.1"/>
</dbReference>
<name>A0A023BD54_GRENI</name>
<feature type="compositionally biased region" description="Basic residues" evidence="1">
    <location>
        <begin position="43"/>
        <end position="63"/>
    </location>
</feature>
<protein>
    <submittedName>
        <fullName evidence="2">Uncharacterized protein</fullName>
    </submittedName>
</protein>
<dbReference type="AlphaFoldDB" id="A0A023BD54"/>
<sequence length="145" mass="15341">GTSASAVRLKAKGAAAALRGSESSSSGSSGWSRLSQPSSGARSLRRACHSRHPGSTAHGRRVQPPRPAAAHQLLQALPQTFFRLVASGKYLAALNWDQPTLQTVAGLVTNRDRFQIQCRLQATIRPGRESTTCVPNSAAENPGMI</sequence>
<dbReference type="EMBL" id="AFNH02000057">
    <property type="protein sequence ID" value="EZG87228.1"/>
    <property type="molecule type" value="Genomic_DNA"/>
</dbReference>
<accession>A0A023BD54</accession>
<feature type="region of interest" description="Disordered" evidence="1">
    <location>
        <begin position="15"/>
        <end position="67"/>
    </location>
</feature>
<evidence type="ECO:0000313" key="3">
    <source>
        <dbReference type="Proteomes" id="UP000019763"/>
    </source>
</evidence>
<proteinExistence type="predicted"/>
<dbReference type="GeneID" id="22910546"/>